<dbReference type="Proteomes" id="UP001140949">
    <property type="component" value="Unassembled WGS sequence"/>
</dbReference>
<gene>
    <name evidence="3" type="ORF">M6B38_301755</name>
    <name evidence="2" type="ORF">M6B38_342940</name>
</gene>
<dbReference type="EMBL" id="JANAVB010007465">
    <property type="protein sequence ID" value="KAJ6842581.1"/>
    <property type="molecule type" value="Genomic_DNA"/>
</dbReference>
<evidence type="ECO:0008006" key="5">
    <source>
        <dbReference type="Google" id="ProtNLM"/>
    </source>
</evidence>
<comment type="caution">
    <text evidence="2">The sequence shown here is derived from an EMBL/GenBank/DDBJ whole genome shotgun (WGS) entry which is preliminary data.</text>
</comment>
<dbReference type="InterPro" id="IPR036758">
    <property type="entry name" value="At5g01610-like"/>
</dbReference>
<reference evidence="2" key="1">
    <citation type="journal article" date="2023" name="GigaByte">
        <title>Genome assembly of the bearded iris, Iris pallida Lam.</title>
        <authorList>
            <person name="Bruccoleri R.E."/>
            <person name="Oakeley E.J."/>
            <person name="Faust A.M.E."/>
            <person name="Altorfer M."/>
            <person name="Dessus-Babus S."/>
            <person name="Burckhardt D."/>
            <person name="Oertli M."/>
            <person name="Naumann U."/>
            <person name="Petersen F."/>
            <person name="Wong J."/>
        </authorList>
    </citation>
    <scope>NUCLEOTIDE SEQUENCE</scope>
    <source>
        <strain evidence="2">GSM-AAB239-AS_SAM_17_03QT</strain>
    </source>
</reference>
<dbReference type="PANTHER" id="PTHR31676">
    <property type="entry name" value="T31J12.3 PROTEIN-RELATED"/>
    <property type="match status" value="1"/>
</dbReference>
<feature type="chain" id="PRO_5044718827" description="DUF538 family protein" evidence="1">
    <location>
        <begin position="21"/>
        <end position="154"/>
    </location>
</feature>
<dbReference type="AlphaFoldDB" id="A0AAX6GWW1"/>
<name>A0AAX6GWW1_IRIPA</name>
<proteinExistence type="predicted"/>
<organism evidence="2 4">
    <name type="scientific">Iris pallida</name>
    <name type="common">Sweet iris</name>
    <dbReference type="NCBI Taxonomy" id="29817"/>
    <lineage>
        <taxon>Eukaryota</taxon>
        <taxon>Viridiplantae</taxon>
        <taxon>Streptophyta</taxon>
        <taxon>Embryophyta</taxon>
        <taxon>Tracheophyta</taxon>
        <taxon>Spermatophyta</taxon>
        <taxon>Magnoliopsida</taxon>
        <taxon>Liliopsida</taxon>
        <taxon>Asparagales</taxon>
        <taxon>Iridaceae</taxon>
        <taxon>Iridoideae</taxon>
        <taxon>Irideae</taxon>
        <taxon>Iris</taxon>
    </lineage>
</organism>
<evidence type="ECO:0000256" key="1">
    <source>
        <dbReference type="SAM" id="SignalP"/>
    </source>
</evidence>
<dbReference type="PANTHER" id="PTHR31676:SF172">
    <property type="entry name" value="OS01G0595400 PROTEIN"/>
    <property type="match status" value="1"/>
</dbReference>
<feature type="signal peptide" evidence="1">
    <location>
        <begin position="1"/>
        <end position="20"/>
    </location>
</feature>
<dbReference type="InterPro" id="IPR007493">
    <property type="entry name" value="DUF538"/>
</dbReference>
<dbReference type="EMBL" id="JANAVB010015599">
    <property type="protein sequence ID" value="KAJ6833042.1"/>
    <property type="molecule type" value="Genomic_DNA"/>
</dbReference>
<evidence type="ECO:0000313" key="4">
    <source>
        <dbReference type="Proteomes" id="UP001140949"/>
    </source>
</evidence>
<keyword evidence="4" id="KW-1185">Reference proteome</keyword>
<protein>
    <recommendedName>
        <fullName evidence="5">DUF538 family protein</fullName>
    </recommendedName>
</protein>
<sequence>MAKIPLLILSFLLLTLHSLSQNPNPNSAYEELKLRGFPVGLLPADVSSYSLNRTSGEFSVDLGGRCQLLLPPDNYLASYSRRVTGKLLDGRIDDLDGIKVRAFFSWWSITRIRSSGEDLVFEVGVASAKYPAKNFDESQECEGRRKKNRKVADY</sequence>
<reference evidence="2" key="2">
    <citation type="submission" date="2023-04" db="EMBL/GenBank/DDBJ databases">
        <authorList>
            <person name="Bruccoleri R.E."/>
            <person name="Oakeley E.J."/>
            <person name="Faust A.-M."/>
            <person name="Dessus-Babus S."/>
            <person name="Altorfer M."/>
            <person name="Burckhardt D."/>
            <person name="Oertli M."/>
            <person name="Naumann U."/>
            <person name="Petersen F."/>
            <person name="Wong J."/>
        </authorList>
    </citation>
    <scope>NUCLEOTIDE SEQUENCE</scope>
    <source>
        <strain evidence="2">GSM-AAB239-AS_SAM_17_03QT</strain>
        <tissue evidence="2">Leaf</tissue>
    </source>
</reference>
<dbReference type="SUPFAM" id="SSF141562">
    <property type="entry name" value="At5g01610-like"/>
    <property type="match status" value="1"/>
</dbReference>
<evidence type="ECO:0000313" key="2">
    <source>
        <dbReference type="EMBL" id="KAJ6833042.1"/>
    </source>
</evidence>
<dbReference type="Gene3D" id="2.30.240.10">
    <property type="entry name" value="At5g01610-like"/>
    <property type="match status" value="1"/>
</dbReference>
<dbReference type="Pfam" id="PF04398">
    <property type="entry name" value="DUF538"/>
    <property type="match status" value="1"/>
</dbReference>
<evidence type="ECO:0000313" key="3">
    <source>
        <dbReference type="EMBL" id="KAJ6842581.1"/>
    </source>
</evidence>
<keyword evidence="1" id="KW-0732">Signal</keyword>
<accession>A0AAX6GWW1</accession>